<dbReference type="PANTHER" id="PTHR38050:SF2">
    <property type="entry name" value="FERULOYL ESTERASE C-RELATED"/>
    <property type="match status" value="1"/>
</dbReference>
<evidence type="ECO:0000256" key="1">
    <source>
        <dbReference type="ARBA" id="ARBA00004613"/>
    </source>
</evidence>
<keyword evidence="3" id="KW-0858">Xylan degradation</keyword>
<evidence type="ECO:0000313" key="11">
    <source>
        <dbReference type="Proteomes" id="UP000319576"/>
    </source>
</evidence>
<evidence type="ECO:0000259" key="9">
    <source>
        <dbReference type="Pfam" id="PF00326"/>
    </source>
</evidence>
<name>A0A517XMV8_9BACT</name>
<accession>A0A517XMV8</accession>
<dbReference type="RefSeq" id="WP_238389366.1">
    <property type="nucleotide sequence ID" value="NZ_CP036273.1"/>
</dbReference>
<evidence type="ECO:0000256" key="8">
    <source>
        <dbReference type="SAM" id="SignalP"/>
    </source>
</evidence>
<comment type="subcellular location">
    <subcellularLocation>
        <location evidence="1">Secreted</location>
    </subcellularLocation>
</comment>
<dbReference type="InterPro" id="IPR001375">
    <property type="entry name" value="Peptidase_S9_cat"/>
</dbReference>
<dbReference type="Gene3D" id="3.40.50.1820">
    <property type="entry name" value="alpha/beta hydrolase"/>
    <property type="match status" value="1"/>
</dbReference>
<keyword evidence="11" id="KW-1185">Reference proteome</keyword>
<feature type="domain" description="Peptidase S9 prolyl oligopeptidase catalytic" evidence="9">
    <location>
        <begin position="124"/>
        <end position="172"/>
    </location>
</feature>
<evidence type="ECO:0000256" key="3">
    <source>
        <dbReference type="ARBA" id="ARBA00022651"/>
    </source>
</evidence>
<keyword evidence="2" id="KW-0964">Secreted</keyword>
<feature type="signal peptide" evidence="8">
    <location>
        <begin position="1"/>
        <end position="20"/>
    </location>
</feature>
<dbReference type="AlphaFoldDB" id="A0A517XMV8"/>
<reference evidence="10 11" key="1">
    <citation type="submission" date="2019-02" db="EMBL/GenBank/DDBJ databases">
        <title>Deep-cultivation of Planctomycetes and their phenomic and genomic characterization uncovers novel biology.</title>
        <authorList>
            <person name="Wiegand S."/>
            <person name="Jogler M."/>
            <person name="Boedeker C."/>
            <person name="Pinto D."/>
            <person name="Vollmers J."/>
            <person name="Rivas-Marin E."/>
            <person name="Kohn T."/>
            <person name="Peeters S.H."/>
            <person name="Heuer A."/>
            <person name="Rast P."/>
            <person name="Oberbeckmann S."/>
            <person name="Bunk B."/>
            <person name="Jeske O."/>
            <person name="Meyerdierks A."/>
            <person name="Storesund J.E."/>
            <person name="Kallscheuer N."/>
            <person name="Luecker S."/>
            <person name="Lage O.M."/>
            <person name="Pohl T."/>
            <person name="Merkel B.J."/>
            <person name="Hornburger P."/>
            <person name="Mueller R.-W."/>
            <person name="Bruemmer F."/>
            <person name="Labrenz M."/>
            <person name="Spormann A.M."/>
            <person name="Op den Camp H."/>
            <person name="Overmann J."/>
            <person name="Amann R."/>
            <person name="Jetten M.S.M."/>
            <person name="Mascher T."/>
            <person name="Medema M.H."/>
            <person name="Devos D.P."/>
            <person name="Kaster A.-K."/>
            <person name="Ovreas L."/>
            <person name="Rohde M."/>
            <person name="Galperin M.Y."/>
            <person name="Jogler C."/>
        </authorList>
    </citation>
    <scope>NUCLEOTIDE SEQUENCE [LARGE SCALE GENOMIC DNA]</scope>
    <source>
        <strain evidence="10 11">ETA_A1</strain>
    </source>
</reference>
<dbReference type="GO" id="GO:0030600">
    <property type="term" value="F:feruloyl esterase activity"/>
    <property type="evidence" value="ECO:0007669"/>
    <property type="project" value="InterPro"/>
</dbReference>
<dbReference type="EMBL" id="CP036273">
    <property type="protein sequence ID" value="QDU18849.1"/>
    <property type="molecule type" value="Genomic_DNA"/>
</dbReference>
<keyword evidence="6" id="KW-0119">Carbohydrate metabolism</keyword>
<evidence type="ECO:0000313" key="10">
    <source>
        <dbReference type="EMBL" id="QDU18849.1"/>
    </source>
</evidence>
<evidence type="ECO:0000256" key="4">
    <source>
        <dbReference type="ARBA" id="ARBA00022729"/>
    </source>
</evidence>
<evidence type="ECO:0000256" key="5">
    <source>
        <dbReference type="ARBA" id="ARBA00022801"/>
    </source>
</evidence>
<dbReference type="KEGG" id="uli:ETAA1_07450"/>
<dbReference type="SUPFAM" id="SSF53474">
    <property type="entry name" value="alpha/beta-Hydrolases"/>
    <property type="match status" value="1"/>
</dbReference>
<dbReference type="InterPro" id="IPR029058">
    <property type="entry name" value="AB_hydrolase_fold"/>
</dbReference>
<feature type="chain" id="PRO_5021784652" evidence="8">
    <location>
        <begin position="21"/>
        <end position="270"/>
    </location>
</feature>
<dbReference type="PANTHER" id="PTHR38050">
    <property type="match status" value="1"/>
</dbReference>
<dbReference type="GO" id="GO:0006508">
    <property type="term" value="P:proteolysis"/>
    <property type="evidence" value="ECO:0007669"/>
    <property type="project" value="InterPro"/>
</dbReference>
<dbReference type="GO" id="GO:0008236">
    <property type="term" value="F:serine-type peptidase activity"/>
    <property type="evidence" value="ECO:0007669"/>
    <property type="project" value="InterPro"/>
</dbReference>
<evidence type="ECO:0000256" key="6">
    <source>
        <dbReference type="ARBA" id="ARBA00023277"/>
    </source>
</evidence>
<proteinExistence type="predicted"/>
<organism evidence="10 11">
    <name type="scientific">Urbifossiella limnaea</name>
    <dbReference type="NCBI Taxonomy" id="2528023"/>
    <lineage>
        <taxon>Bacteria</taxon>
        <taxon>Pseudomonadati</taxon>
        <taxon>Planctomycetota</taxon>
        <taxon>Planctomycetia</taxon>
        <taxon>Gemmatales</taxon>
        <taxon>Gemmataceae</taxon>
        <taxon>Urbifossiella</taxon>
    </lineage>
</organism>
<gene>
    <name evidence="10" type="ORF">ETAA1_07450</name>
</gene>
<dbReference type="Pfam" id="PF00326">
    <property type="entry name" value="Peptidase_S9"/>
    <property type="match status" value="1"/>
</dbReference>
<sequence precursor="true">MTRPLFALALLAVGFANAPAQVPVAGTTRVEWTVGGVKREALVAAPAAAKASPSPLVFAFHGHGGSMTNVARAHAFHKHWPEAVCVYPQGLPTPSKLVDPDGKKAGWQHTAGEQAGRDLAFFDAMLKTIKADYKIDEKRVFVTGHSNGGRFTHLLMAERGDGFAAFAPSASIAAGLVKGYKAKPYLHVAGETDQLVPFAAQQRTIAAVKALNGCAAEGKDWAKAGVVTGVRYESKGGTPVVTLTYPGDHAFPAADAVPLVVRFFQENPGK</sequence>
<dbReference type="GO" id="GO:0045493">
    <property type="term" value="P:xylan catabolic process"/>
    <property type="evidence" value="ECO:0007669"/>
    <property type="project" value="UniProtKB-KW"/>
</dbReference>
<dbReference type="InterPro" id="IPR043595">
    <property type="entry name" value="FaeB/C/D"/>
</dbReference>
<dbReference type="GO" id="GO:0005576">
    <property type="term" value="C:extracellular region"/>
    <property type="evidence" value="ECO:0007669"/>
    <property type="project" value="UniProtKB-SubCell"/>
</dbReference>
<evidence type="ECO:0000256" key="7">
    <source>
        <dbReference type="ARBA" id="ARBA00023326"/>
    </source>
</evidence>
<protein>
    <submittedName>
        <fullName evidence="10">Alpha/beta hydrolase family protein</fullName>
    </submittedName>
</protein>
<keyword evidence="4 8" id="KW-0732">Signal</keyword>
<keyword evidence="5 10" id="KW-0378">Hydrolase</keyword>
<keyword evidence="7" id="KW-0624">Polysaccharide degradation</keyword>
<evidence type="ECO:0000256" key="2">
    <source>
        <dbReference type="ARBA" id="ARBA00022525"/>
    </source>
</evidence>
<dbReference type="Proteomes" id="UP000319576">
    <property type="component" value="Chromosome"/>
</dbReference>